<dbReference type="EMBL" id="CM020618">
    <property type="protein sequence ID" value="KAK1857543.1"/>
    <property type="molecule type" value="Genomic_DNA"/>
</dbReference>
<accession>A0ACC3BI48</accession>
<dbReference type="Proteomes" id="UP000798662">
    <property type="component" value="Chromosome 1"/>
</dbReference>
<comment type="caution">
    <text evidence="1">The sequence shown here is derived from an EMBL/GenBank/DDBJ whole genome shotgun (WGS) entry which is preliminary data.</text>
</comment>
<gene>
    <name evidence="1" type="ORF">I4F81_000160</name>
</gene>
<keyword evidence="2" id="KW-1185">Reference proteome</keyword>
<protein>
    <submittedName>
        <fullName evidence="1">Uncharacterized protein</fullName>
    </submittedName>
</protein>
<evidence type="ECO:0000313" key="2">
    <source>
        <dbReference type="Proteomes" id="UP000798662"/>
    </source>
</evidence>
<evidence type="ECO:0000313" key="1">
    <source>
        <dbReference type="EMBL" id="KAK1857543.1"/>
    </source>
</evidence>
<sequence length="596" mass="63004">MLPPLWRPAVGPPSGPPPPAVGPGARAAEFPDKGINVTSASSTVPSLSPPPPLSRAPIASAPGSTAPSLPSGETVAGDSAVPSGSGPKPRSRRAPESRKVVAAPVAAPPALVDLAYAERPGTSLQDNAGAPVVQVAVVGSAAASSSTQSSELSQIATNVCAIATTSQDVKRELGIVCDAVSGATVKLETHGKTLEAIGSILNGLTTSVDKLTNIVTSHLAKGAAGKGSSQEHLDATLASVMADAADRGSSQGAPKVRRVGSAADAKQEVPQPDDADFEAADANGRIVGMHHMIAIRRSLNDRLTESIGAALTCAGVYHDFETFSDLVLESTEKHFSCSSGEARTFLSSTIKQPTKQRGGALHARSSSSSSDDANGLRQKKAEPTLVRADILLYAVQPHLVEALKKKVIAAFFAAVGLEIRTVTLIQVLQWLVHNKYTRSEMGRKAVRAGVKAMYAYLGVTDRERDDDVGSGTVLGISIGHYALASFFIRHCLELAVAKAYNKRTRRTGAEPGLYLHWRLELRRVHKFLEHDNEAHFGIALVDGDAEDRITLNTFKNEMVEHLHSKQDDNERSFIRLLERLLAEQERTRTLPGGSSA</sequence>
<reference evidence="1" key="1">
    <citation type="submission" date="2019-11" db="EMBL/GenBank/DDBJ databases">
        <title>Nori genome reveals adaptations in red seaweeds to the harsh intertidal environment.</title>
        <authorList>
            <person name="Wang D."/>
            <person name="Mao Y."/>
        </authorList>
    </citation>
    <scope>NUCLEOTIDE SEQUENCE</scope>
    <source>
        <tissue evidence="1">Gametophyte</tissue>
    </source>
</reference>
<name>A0ACC3BI48_PYRYE</name>
<organism evidence="1 2">
    <name type="scientific">Pyropia yezoensis</name>
    <name type="common">Susabi-nori</name>
    <name type="synonym">Porphyra yezoensis</name>
    <dbReference type="NCBI Taxonomy" id="2788"/>
    <lineage>
        <taxon>Eukaryota</taxon>
        <taxon>Rhodophyta</taxon>
        <taxon>Bangiophyceae</taxon>
        <taxon>Bangiales</taxon>
        <taxon>Bangiaceae</taxon>
        <taxon>Pyropia</taxon>
    </lineage>
</organism>
<proteinExistence type="predicted"/>